<comment type="caution">
    <text evidence="2">The sequence shown here is derived from an EMBL/GenBank/DDBJ whole genome shotgun (WGS) entry which is preliminary data.</text>
</comment>
<protein>
    <submittedName>
        <fullName evidence="2">Repeat protein (TIGR03987 family)</fullName>
    </submittedName>
</protein>
<evidence type="ECO:0000256" key="1">
    <source>
        <dbReference type="SAM" id="Phobius"/>
    </source>
</evidence>
<feature type="transmembrane region" description="Helical" evidence="1">
    <location>
        <begin position="39"/>
        <end position="59"/>
    </location>
</feature>
<feature type="transmembrane region" description="Helical" evidence="1">
    <location>
        <begin position="6"/>
        <end position="27"/>
    </location>
</feature>
<dbReference type="InterPro" id="IPR023813">
    <property type="entry name" value="HsmA-like"/>
</dbReference>
<gene>
    <name evidence="2" type="ORF">J2Z42_000153</name>
</gene>
<keyword evidence="1" id="KW-0472">Membrane</keyword>
<feature type="transmembrane region" description="Helical" evidence="1">
    <location>
        <begin position="109"/>
        <end position="131"/>
    </location>
</feature>
<feature type="transmembrane region" description="Helical" evidence="1">
    <location>
        <begin position="79"/>
        <end position="97"/>
    </location>
</feature>
<reference evidence="2 3" key="1">
    <citation type="submission" date="2021-03" db="EMBL/GenBank/DDBJ databases">
        <title>Genomic Encyclopedia of Type Strains, Phase IV (KMG-IV): sequencing the most valuable type-strain genomes for metagenomic binning, comparative biology and taxonomic classification.</title>
        <authorList>
            <person name="Goeker M."/>
        </authorList>
    </citation>
    <scope>NUCLEOTIDE SEQUENCE [LARGE SCALE GENOMIC DNA]</scope>
    <source>
        <strain evidence="2 3">DSM 28783</strain>
    </source>
</reference>
<dbReference type="NCBIfam" id="TIGR03987">
    <property type="entry name" value="HsmA family protein"/>
    <property type="match status" value="1"/>
</dbReference>
<evidence type="ECO:0000313" key="3">
    <source>
        <dbReference type="Proteomes" id="UP001519307"/>
    </source>
</evidence>
<dbReference type="Proteomes" id="UP001519307">
    <property type="component" value="Unassembled WGS sequence"/>
</dbReference>
<keyword evidence="1" id="KW-1133">Transmembrane helix</keyword>
<accession>A0ABS4KN74</accession>
<keyword evidence="3" id="KW-1185">Reference proteome</keyword>
<proteinExistence type="predicted"/>
<dbReference type="EMBL" id="JAGGLM010000001">
    <property type="protein sequence ID" value="MBP2031488.1"/>
    <property type="molecule type" value="Genomic_DNA"/>
</dbReference>
<sequence length="133" mass="15409">MEMNTELLYAIITTNLALVLYTLGVWGEKKSGILKKWHVILFWLGLIFDSTGTLLMSNISKTVTKTIPEIELVIHETAGIFAIILMIFNALCATWILKRNNEHMKKIFHKFSILIWFIWLIPYCIGMIMGMHH</sequence>
<organism evidence="2 3">
    <name type="scientific">Clostridium algifaecis</name>
    <dbReference type="NCBI Taxonomy" id="1472040"/>
    <lineage>
        <taxon>Bacteria</taxon>
        <taxon>Bacillati</taxon>
        <taxon>Bacillota</taxon>
        <taxon>Clostridia</taxon>
        <taxon>Eubacteriales</taxon>
        <taxon>Clostridiaceae</taxon>
        <taxon>Clostridium</taxon>
    </lineage>
</organism>
<keyword evidence="1" id="KW-0812">Transmembrane</keyword>
<name>A0ABS4KN74_9CLOT</name>
<evidence type="ECO:0000313" key="2">
    <source>
        <dbReference type="EMBL" id="MBP2031488.1"/>
    </source>
</evidence>